<keyword evidence="3 7" id="KW-0863">Zinc-finger</keyword>
<reference evidence="9 10" key="1">
    <citation type="submission" date="2022-01" db="EMBL/GenBank/DDBJ databases">
        <title>A chromosomal length assembly of Cordylochernes scorpioides.</title>
        <authorList>
            <person name="Zeh D."/>
            <person name="Zeh J."/>
        </authorList>
    </citation>
    <scope>NUCLEOTIDE SEQUENCE [LARGE SCALE GENOMIC DNA]</scope>
    <source>
        <strain evidence="9">IN4F17</strain>
        <tissue evidence="9">Whole Body</tissue>
    </source>
</reference>
<evidence type="ECO:0000256" key="2">
    <source>
        <dbReference type="ARBA" id="ARBA00022737"/>
    </source>
</evidence>
<dbReference type="SUPFAM" id="SSF57667">
    <property type="entry name" value="beta-beta-alpha zinc fingers"/>
    <property type="match status" value="2"/>
</dbReference>
<dbReference type="InterPro" id="IPR013087">
    <property type="entry name" value="Znf_C2H2_type"/>
</dbReference>
<keyword evidence="2" id="KW-0677">Repeat</keyword>
<feature type="domain" description="C2H2-type" evidence="8">
    <location>
        <begin position="130"/>
        <end position="152"/>
    </location>
</feature>
<evidence type="ECO:0000256" key="6">
    <source>
        <dbReference type="ARBA" id="ARBA00037948"/>
    </source>
</evidence>
<organism evidence="9 10">
    <name type="scientific">Cordylochernes scorpioides</name>
    <dbReference type="NCBI Taxonomy" id="51811"/>
    <lineage>
        <taxon>Eukaryota</taxon>
        <taxon>Metazoa</taxon>
        <taxon>Ecdysozoa</taxon>
        <taxon>Arthropoda</taxon>
        <taxon>Chelicerata</taxon>
        <taxon>Arachnida</taxon>
        <taxon>Pseudoscorpiones</taxon>
        <taxon>Cheliferoidea</taxon>
        <taxon>Chernetidae</taxon>
        <taxon>Cordylochernes</taxon>
    </lineage>
</organism>
<dbReference type="InterPro" id="IPR036236">
    <property type="entry name" value="Znf_C2H2_sf"/>
</dbReference>
<feature type="domain" description="C2H2-type" evidence="8">
    <location>
        <begin position="7"/>
        <end position="35"/>
    </location>
</feature>
<evidence type="ECO:0000313" key="10">
    <source>
        <dbReference type="Proteomes" id="UP001235939"/>
    </source>
</evidence>
<gene>
    <name evidence="9" type="ORF">LAZ67_6003491</name>
</gene>
<dbReference type="PROSITE" id="PS00028">
    <property type="entry name" value="ZINC_FINGER_C2H2_1"/>
    <property type="match status" value="3"/>
</dbReference>
<evidence type="ECO:0000256" key="3">
    <source>
        <dbReference type="ARBA" id="ARBA00022771"/>
    </source>
</evidence>
<keyword evidence="4" id="KW-0862">Zinc</keyword>
<dbReference type="PROSITE" id="PS50157">
    <property type="entry name" value="ZINC_FINGER_C2H2_2"/>
    <property type="match status" value="4"/>
</dbReference>
<dbReference type="Pfam" id="PF00096">
    <property type="entry name" value="zf-C2H2"/>
    <property type="match status" value="3"/>
</dbReference>
<name>A0ABY6KPA0_9ARAC</name>
<keyword evidence="1" id="KW-0479">Metal-binding</keyword>
<proteinExistence type="inferred from homology"/>
<evidence type="ECO:0000256" key="1">
    <source>
        <dbReference type="ARBA" id="ARBA00022723"/>
    </source>
</evidence>
<evidence type="ECO:0000313" key="9">
    <source>
        <dbReference type="EMBL" id="UYV69410.1"/>
    </source>
</evidence>
<comment type="similarity">
    <text evidence="6">Belongs to the snail C2H2-type zinc-finger protein family.</text>
</comment>
<feature type="domain" description="C2H2-type" evidence="8">
    <location>
        <begin position="70"/>
        <end position="97"/>
    </location>
</feature>
<evidence type="ECO:0000259" key="8">
    <source>
        <dbReference type="PROSITE" id="PS50157"/>
    </source>
</evidence>
<dbReference type="Proteomes" id="UP001235939">
    <property type="component" value="Chromosome 06"/>
</dbReference>
<keyword evidence="5" id="KW-0539">Nucleus</keyword>
<sequence>MAQQQQHMCKECGQTFPSYKLLMHHSQQKHGATNPVMEKRPFKCTQCPYSSDKGANLRSHMRTHTNDRPFICVFCEKSFKLASNLNKHMKLHTEEKVYACSECQQKFPTAGKLKKHRLEGGCSTNNSAANQCQYCDKTFPDVEQLNGHMLTHFVTDGSSYSTTAS</sequence>
<keyword evidence="10" id="KW-1185">Reference proteome</keyword>
<dbReference type="Pfam" id="PF13894">
    <property type="entry name" value="zf-C2H2_4"/>
    <property type="match status" value="1"/>
</dbReference>
<feature type="domain" description="C2H2-type" evidence="8">
    <location>
        <begin position="42"/>
        <end position="69"/>
    </location>
</feature>
<dbReference type="PANTHER" id="PTHR24388:SF53">
    <property type="entry name" value="CHORION TRANSCRIPTION FACTOR CF2-RELATED"/>
    <property type="match status" value="1"/>
</dbReference>
<protein>
    <submittedName>
        <fullName evidence="9">ZNF236</fullName>
    </submittedName>
</protein>
<dbReference type="EMBL" id="CP092868">
    <property type="protein sequence ID" value="UYV69410.1"/>
    <property type="molecule type" value="Genomic_DNA"/>
</dbReference>
<dbReference type="Pfam" id="PF13912">
    <property type="entry name" value="zf-C2H2_6"/>
    <property type="match status" value="1"/>
</dbReference>
<evidence type="ECO:0000256" key="5">
    <source>
        <dbReference type="ARBA" id="ARBA00023242"/>
    </source>
</evidence>
<dbReference type="PANTHER" id="PTHR24388">
    <property type="entry name" value="ZINC FINGER PROTEIN"/>
    <property type="match status" value="1"/>
</dbReference>
<evidence type="ECO:0000256" key="7">
    <source>
        <dbReference type="PROSITE-ProRule" id="PRU00042"/>
    </source>
</evidence>
<dbReference type="InterPro" id="IPR050527">
    <property type="entry name" value="Snail/Krueppel_Znf"/>
</dbReference>
<dbReference type="SMART" id="SM00355">
    <property type="entry name" value="ZnF_C2H2"/>
    <property type="match status" value="5"/>
</dbReference>
<evidence type="ECO:0000256" key="4">
    <source>
        <dbReference type="ARBA" id="ARBA00022833"/>
    </source>
</evidence>
<dbReference type="Gene3D" id="3.30.160.60">
    <property type="entry name" value="Classic Zinc Finger"/>
    <property type="match status" value="3"/>
</dbReference>
<accession>A0ABY6KPA0</accession>